<keyword evidence="1" id="KW-1133">Transmembrane helix</keyword>
<dbReference type="AlphaFoldDB" id="A0A2X4W7K0"/>
<evidence type="ECO:0000256" key="1">
    <source>
        <dbReference type="SAM" id="Phobius"/>
    </source>
</evidence>
<evidence type="ECO:0000313" key="3">
    <source>
        <dbReference type="Proteomes" id="UP000249134"/>
    </source>
</evidence>
<organism evidence="2 3">
    <name type="scientific">Lederbergia lenta</name>
    <name type="common">Bacillus lentus</name>
    <dbReference type="NCBI Taxonomy" id="1467"/>
    <lineage>
        <taxon>Bacteria</taxon>
        <taxon>Bacillati</taxon>
        <taxon>Bacillota</taxon>
        <taxon>Bacilli</taxon>
        <taxon>Bacillales</taxon>
        <taxon>Bacillaceae</taxon>
        <taxon>Lederbergia</taxon>
    </lineage>
</organism>
<dbReference type="Proteomes" id="UP000249134">
    <property type="component" value="Chromosome 1"/>
</dbReference>
<protein>
    <submittedName>
        <fullName evidence="2">Uncharacterized protein</fullName>
    </submittedName>
</protein>
<feature type="transmembrane region" description="Helical" evidence="1">
    <location>
        <begin position="45"/>
        <end position="65"/>
    </location>
</feature>
<name>A0A2X4W7K0_LEDLE</name>
<feature type="transmembrane region" description="Helical" evidence="1">
    <location>
        <begin position="12"/>
        <end position="33"/>
    </location>
</feature>
<sequence>MKQSSYKLTKIIGCILFFLAMGSFGLQMGYLFIHERFQVEYIDNRLFYIINIFCVICLLLAVLALIRLTKHFKLIGSGIVVVFITVQVVMLIASHQEIRNKTSISPDSKHVLSIKENLATGDAMYYRSYYGILARPKEKLPLNAIGEFKVKWLANDVAAVTYKAVDNTIQQYIGTYGDRSSGGSYYNVGPEIQGIWQSNNMEVLSDTEGITVTENAVSELFEWENIHQFGTLAVVLKKNNEAIWTISLNENFEIDSANAGPPVGSISLYKATLENNQPKTLHYKDSK</sequence>
<proteinExistence type="predicted"/>
<feature type="transmembrane region" description="Helical" evidence="1">
    <location>
        <begin position="72"/>
        <end position="93"/>
    </location>
</feature>
<dbReference type="RefSeq" id="WP_066138620.1">
    <property type="nucleotide sequence ID" value="NZ_CBCSGM010000001.1"/>
</dbReference>
<dbReference type="STRING" id="1348624.GCA_001591545_01316"/>
<keyword evidence="3" id="KW-1185">Reference proteome</keyword>
<keyword evidence="1" id="KW-0812">Transmembrane</keyword>
<keyword evidence="1" id="KW-0472">Membrane</keyword>
<gene>
    <name evidence="2" type="ORF">NCTC4824_02263</name>
</gene>
<reference evidence="2 3" key="1">
    <citation type="submission" date="2018-06" db="EMBL/GenBank/DDBJ databases">
        <authorList>
            <consortium name="Pathogen Informatics"/>
            <person name="Doyle S."/>
        </authorList>
    </citation>
    <scope>NUCLEOTIDE SEQUENCE [LARGE SCALE GENOMIC DNA]</scope>
    <source>
        <strain evidence="2 3">NCTC4824</strain>
    </source>
</reference>
<dbReference type="EMBL" id="LS483476">
    <property type="protein sequence ID" value="SQI58709.1"/>
    <property type="molecule type" value="Genomic_DNA"/>
</dbReference>
<evidence type="ECO:0000313" key="2">
    <source>
        <dbReference type="EMBL" id="SQI58709.1"/>
    </source>
</evidence>
<accession>A0A2X4W7K0</accession>
<dbReference type="KEGG" id="blen:NCTC4824_02263"/>